<dbReference type="Pfam" id="PF12867">
    <property type="entry name" value="DinB_2"/>
    <property type="match status" value="1"/>
</dbReference>
<evidence type="ECO:0000259" key="1">
    <source>
        <dbReference type="Pfam" id="PF12867"/>
    </source>
</evidence>
<dbReference type="AlphaFoldDB" id="A0A852QXC2"/>
<dbReference type="Gene3D" id="1.20.120.450">
    <property type="entry name" value="dinb family like domain"/>
    <property type="match status" value="1"/>
</dbReference>
<evidence type="ECO:0000313" key="2">
    <source>
        <dbReference type="EMBL" id="NYD27023.1"/>
    </source>
</evidence>
<dbReference type="InterPro" id="IPR024775">
    <property type="entry name" value="DinB-like"/>
</dbReference>
<keyword evidence="3" id="KW-1185">Reference proteome</keyword>
<evidence type="ECO:0000313" key="3">
    <source>
        <dbReference type="Proteomes" id="UP000586095"/>
    </source>
</evidence>
<name>A0A852QXC2_9MICO</name>
<gene>
    <name evidence="2" type="ORF">BJ960_001826</name>
</gene>
<dbReference type="RefSeq" id="WP_185987063.1">
    <property type="nucleotide sequence ID" value="NZ_BAAALZ010000001.1"/>
</dbReference>
<dbReference type="Proteomes" id="UP000586095">
    <property type="component" value="Unassembled WGS sequence"/>
</dbReference>
<protein>
    <recommendedName>
        <fullName evidence="1">DinB-like domain-containing protein</fullName>
    </recommendedName>
</protein>
<reference evidence="2 3" key="1">
    <citation type="submission" date="2020-07" db="EMBL/GenBank/DDBJ databases">
        <title>Sequencing the genomes of 1000 actinobacteria strains.</title>
        <authorList>
            <person name="Klenk H.-P."/>
        </authorList>
    </citation>
    <scope>NUCLEOTIDE SEQUENCE [LARGE SCALE GENOMIC DNA]</scope>
    <source>
        <strain evidence="2 3">DSM 17380</strain>
    </source>
</reference>
<dbReference type="InterPro" id="IPR034660">
    <property type="entry name" value="DinB/YfiT-like"/>
</dbReference>
<dbReference type="NCBIfam" id="NF047843">
    <property type="entry name" value="MST_Rv0443"/>
    <property type="match status" value="1"/>
</dbReference>
<sequence>MDATAVLINLARRPQEAAEMLRGKLEPELLNAHPHHDNSIAWLLWHAAREIDVQLAALTGNESVWVAEGYAEKFGLDVEPGDLGYGHTPEQARAIVVHDGDLLIDHLSAVVEAQVAFIASLSETDLARIIDERWDPVVTLGVRLVSISADALEHVAQATYVAGMGDQAFEAR</sequence>
<dbReference type="EMBL" id="JACCBD010000001">
    <property type="protein sequence ID" value="NYD27023.1"/>
    <property type="molecule type" value="Genomic_DNA"/>
</dbReference>
<dbReference type="SUPFAM" id="SSF109854">
    <property type="entry name" value="DinB/YfiT-like putative metalloenzymes"/>
    <property type="match status" value="1"/>
</dbReference>
<comment type="caution">
    <text evidence="2">The sequence shown here is derived from an EMBL/GenBank/DDBJ whole genome shotgun (WGS) entry which is preliminary data.</text>
</comment>
<proteinExistence type="predicted"/>
<feature type="domain" description="DinB-like" evidence="1">
    <location>
        <begin position="21"/>
        <end position="143"/>
    </location>
</feature>
<accession>A0A852QXC2</accession>
<organism evidence="2 3">
    <name type="scientific">Leucobacter aridicollis</name>
    <dbReference type="NCBI Taxonomy" id="283878"/>
    <lineage>
        <taxon>Bacteria</taxon>
        <taxon>Bacillati</taxon>
        <taxon>Actinomycetota</taxon>
        <taxon>Actinomycetes</taxon>
        <taxon>Micrococcales</taxon>
        <taxon>Microbacteriaceae</taxon>
        <taxon>Leucobacter</taxon>
    </lineage>
</organism>